<feature type="domain" description="Methyltransferase" evidence="1">
    <location>
        <begin position="94"/>
        <end position="188"/>
    </location>
</feature>
<comment type="caution">
    <text evidence="2">The sequence shown here is derived from an EMBL/GenBank/DDBJ whole genome shotgun (WGS) entry which is preliminary data.</text>
</comment>
<protein>
    <submittedName>
        <fullName evidence="2">Class I SAM-dependent methyltransferase</fullName>
        <ecNumber evidence="2">2.1.1.-</ecNumber>
    </submittedName>
</protein>
<accession>A0ABU5ADZ1</accession>
<keyword evidence="2" id="KW-0808">Transferase</keyword>
<gene>
    <name evidence="2" type="ORF">RFM42_31315</name>
</gene>
<dbReference type="Proteomes" id="UP001285154">
    <property type="component" value="Unassembled WGS sequence"/>
</dbReference>
<proteinExistence type="predicted"/>
<dbReference type="PANTHER" id="PTHR43591">
    <property type="entry name" value="METHYLTRANSFERASE"/>
    <property type="match status" value="1"/>
</dbReference>
<evidence type="ECO:0000313" key="3">
    <source>
        <dbReference type="Proteomes" id="UP001285154"/>
    </source>
</evidence>
<dbReference type="GO" id="GO:0008168">
    <property type="term" value="F:methyltransferase activity"/>
    <property type="evidence" value="ECO:0007669"/>
    <property type="project" value="UniProtKB-KW"/>
</dbReference>
<reference evidence="2 3" key="1">
    <citation type="submission" date="2023-08" db="EMBL/GenBank/DDBJ databases">
        <title>Implementing the SeqCode for naming new Mesorhizobium species isolated from Vachellia karroo root nodules.</title>
        <authorList>
            <person name="Van Lill M."/>
        </authorList>
    </citation>
    <scope>NUCLEOTIDE SEQUENCE [LARGE SCALE GENOMIC DNA]</scope>
    <source>
        <strain evidence="2 3">VK25D</strain>
    </source>
</reference>
<dbReference type="GO" id="GO:0032259">
    <property type="term" value="P:methylation"/>
    <property type="evidence" value="ECO:0007669"/>
    <property type="project" value="UniProtKB-KW"/>
</dbReference>
<evidence type="ECO:0000313" key="2">
    <source>
        <dbReference type="EMBL" id="MDX8535496.1"/>
    </source>
</evidence>
<sequence>MTVTKTFNNGIEKYTNIAFQYYMPRATICAIHHTVEGKSKMDDKIDNSISPSELESYFGEDYIYFGDVVNLPESSDRQAEVICDLLSIGQDSPVIELGCGYGRISNRLAEKGAQVTGLDISPILLKKAEADAAERGLNVEYVLGDMRSLPWRDRFDAAFLWYTTFGYFDDADNETVLREAASCLRTGGRLLIDHPNRIDFLSHKSPICYVAQRHNDVRIDIFSNDVLRDRSNLERIIVRDGCVRRTHLSFRQYGFSEYVRMLRGAGFQTVEAYGQEGEAFTSDSSRLVVVAYK</sequence>
<keyword evidence="3" id="KW-1185">Reference proteome</keyword>
<dbReference type="SUPFAM" id="SSF53335">
    <property type="entry name" value="S-adenosyl-L-methionine-dependent methyltransferases"/>
    <property type="match status" value="1"/>
</dbReference>
<dbReference type="CDD" id="cd02440">
    <property type="entry name" value="AdoMet_MTases"/>
    <property type="match status" value="1"/>
</dbReference>
<dbReference type="Gene3D" id="3.40.50.150">
    <property type="entry name" value="Vaccinia Virus protein VP39"/>
    <property type="match status" value="1"/>
</dbReference>
<dbReference type="RefSeq" id="WP_320319330.1">
    <property type="nucleotide sequence ID" value="NZ_JAVIIR010000022.1"/>
</dbReference>
<dbReference type="InterPro" id="IPR041698">
    <property type="entry name" value="Methyltransf_25"/>
</dbReference>
<keyword evidence="2" id="KW-0489">Methyltransferase</keyword>
<organism evidence="2 3">
    <name type="scientific">Mesorhizobium vachelliae</name>
    <dbReference type="NCBI Taxonomy" id="3072309"/>
    <lineage>
        <taxon>Bacteria</taxon>
        <taxon>Pseudomonadati</taxon>
        <taxon>Pseudomonadota</taxon>
        <taxon>Alphaproteobacteria</taxon>
        <taxon>Hyphomicrobiales</taxon>
        <taxon>Phyllobacteriaceae</taxon>
        <taxon>Mesorhizobium</taxon>
    </lineage>
</organism>
<dbReference type="Pfam" id="PF13649">
    <property type="entry name" value="Methyltransf_25"/>
    <property type="match status" value="1"/>
</dbReference>
<dbReference type="Gene3D" id="2.20.25.110">
    <property type="entry name" value="S-adenosyl-L-methionine-dependent methyltransferases"/>
    <property type="match status" value="1"/>
</dbReference>
<name>A0ABU5ADZ1_9HYPH</name>
<evidence type="ECO:0000259" key="1">
    <source>
        <dbReference type="Pfam" id="PF13649"/>
    </source>
</evidence>
<dbReference type="InterPro" id="IPR029063">
    <property type="entry name" value="SAM-dependent_MTases_sf"/>
</dbReference>
<dbReference type="EMBL" id="JAVIIQ010000021">
    <property type="protein sequence ID" value="MDX8535496.1"/>
    <property type="molecule type" value="Genomic_DNA"/>
</dbReference>
<dbReference type="EC" id="2.1.1.-" evidence="2"/>
<dbReference type="PANTHER" id="PTHR43591:SF110">
    <property type="entry name" value="RHODANESE DOMAIN-CONTAINING PROTEIN"/>
    <property type="match status" value="1"/>
</dbReference>